<name>A0A011WN96_RUMAL</name>
<dbReference type="RefSeq" id="WP_037289211.1">
    <property type="nucleotide sequence ID" value="NZ_JEOB01000004.1"/>
</dbReference>
<proteinExistence type="predicted"/>
<comment type="caution">
    <text evidence="2">The sequence shown here is derived from an EMBL/GenBank/DDBJ whole genome shotgun (WGS) entry which is preliminary data.</text>
</comment>
<dbReference type="AlphaFoldDB" id="A0A011WN96"/>
<dbReference type="EMBL" id="JEOB01000004">
    <property type="protein sequence ID" value="EXM38470.1"/>
    <property type="molecule type" value="Genomic_DNA"/>
</dbReference>
<gene>
    <name evidence="2" type="ORF">RASY3_14045</name>
</gene>
<sequence length="114" mass="13232">MITESNTTDDKDETGYYFNSEPSLDEQDIEEFIENLSCKGQVLYERGMLKKDDLYDGLVDVIKEVKYTKCYTSINSTGIVFIEKTEDATSYFFDPPNEFGYDPVFYDEYLASQN</sequence>
<evidence type="ECO:0000313" key="3">
    <source>
        <dbReference type="Proteomes" id="UP000021369"/>
    </source>
</evidence>
<evidence type="ECO:0000313" key="2">
    <source>
        <dbReference type="EMBL" id="EXM38470.1"/>
    </source>
</evidence>
<dbReference type="Proteomes" id="UP000021369">
    <property type="component" value="Unassembled WGS sequence"/>
</dbReference>
<organism evidence="2 3">
    <name type="scientific">Ruminococcus albus SY3</name>
    <dbReference type="NCBI Taxonomy" id="1341156"/>
    <lineage>
        <taxon>Bacteria</taxon>
        <taxon>Bacillati</taxon>
        <taxon>Bacillota</taxon>
        <taxon>Clostridia</taxon>
        <taxon>Eubacteriales</taxon>
        <taxon>Oscillospiraceae</taxon>
        <taxon>Ruminococcus</taxon>
    </lineage>
</organism>
<evidence type="ECO:0000256" key="1">
    <source>
        <dbReference type="SAM" id="MobiDB-lite"/>
    </source>
</evidence>
<reference evidence="2 3" key="1">
    <citation type="submission" date="2013-06" db="EMBL/GenBank/DDBJ databases">
        <title>Rumen cellulosomics: divergent fiber-degrading strategies revealed by comparative genome-wide analysis of six Ruminococcal strains.</title>
        <authorList>
            <person name="Dassa B."/>
            <person name="Borovok I."/>
            <person name="Lamed R."/>
            <person name="Flint H."/>
            <person name="Yeoman C.J."/>
            <person name="White B."/>
            <person name="Bayer E.A."/>
        </authorList>
    </citation>
    <scope>NUCLEOTIDE SEQUENCE [LARGE SCALE GENOMIC DNA]</scope>
    <source>
        <strain evidence="2 3">SY3</strain>
    </source>
</reference>
<feature type="region of interest" description="Disordered" evidence="1">
    <location>
        <begin position="1"/>
        <end position="20"/>
    </location>
</feature>
<keyword evidence="3" id="KW-1185">Reference proteome</keyword>
<accession>A0A011WN96</accession>
<protein>
    <submittedName>
        <fullName evidence="2">Uncharacterized protein</fullName>
    </submittedName>
</protein>